<comment type="caution">
    <text evidence="2">The sequence shown here is derived from an EMBL/GenBank/DDBJ whole genome shotgun (WGS) entry which is preliminary data.</text>
</comment>
<dbReference type="EMBL" id="JBHUEN010000006">
    <property type="protein sequence ID" value="MFD1880583.1"/>
    <property type="molecule type" value="Genomic_DNA"/>
</dbReference>
<evidence type="ECO:0000313" key="3">
    <source>
        <dbReference type="Proteomes" id="UP001597213"/>
    </source>
</evidence>
<dbReference type="RefSeq" id="WP_379139873.1">
    <property type="nucleotide sequence ID" value="NZ_JBHUEN010000006.1"/>
</dbReference>
<dbReference type="InterPro" id="IPR007345">
    <property type="entry name" value="Polysacch_pyruvyl_Trfase"/>
</dbReference>
<protein>
    <submittedName>
        <fullName evidence="2">Polysaccharide pyruvyl transferase family protein</fullName>
    </submittedName>
</protein>
<dbReference type="SUPFAM" id="SSF53756">
    <property type="entry name" value="UDP-Glycosyltransferase/glycogen phosphorylase"/>
    <property type="match status" value="1"/>
</dbReference>
<keyword evidence="2" id="KW-0808">Transferase</keyword>
<keyword evidence="3" id="KW-1185">Reference proteome</keyword>
<organism evidence="2 3">
    <name type="scientific">Paracoccus pacificus</name>
    <dbReference type="NCBI Taxonomy" id="1463598"/>
    <lineage>
        <taxon>Bacteria</taxon>
        <taxon>Pseudomonadati</taxon>
        <taxon>Pseudomonadota</taxon>
        <taxon>Alphaproteobacteria</taxon>
        <taxon>Rhodobacterales</taxon>
        <taxon>Paracoccaceae</taxon>
        <taxon>Paracoccus</taxon>
    </lineage>
</organism>
<reference evidence="3" key="1">
    <citation type="journal article" date="2019" name="Int. J. Syst. Evol. Microbiol.">
        <title>The Global Catalogue of Microorganisms (GCM) 10K type strain sequencing project: providing services to taxonomists for standard genome sequencing and annotation.</title>
        <authorList>
            <consortium name="The Broad Institute Genomics Platform"/>
            <consortium name="The Broad Institute Genome Sequencing Center for Infectious Disease"/>
            <person name="Wu L."/>
            <person name="Ma J."/>
        </authorList>
    </citation>
    <scope>NUCLEOTIDE SEQUENCE [LARGE SCALE GENOMIC DNA]</scope>
    <source>
        <strain evidence="3">CCUG 56029</strain>
    </source>
</reference>
<dbReference type="Proteomes" id="UP001597213">
    <property type="component" value="Unassembled WGS sequence"/>
</dbReference>
<accession>A0ABW4R3N0</accession>
<dbReference type="Pfam" id="PF04230">
    <property type="entry name" value="PS_pyruv_trans"/>
    <property type="match status" value="1"/>
</dbReference>
<proteinExistence type="predicted"/>
<feature type="domain" description="Polysaccharide pyruvyl transferase" evidence="1">
    <location>
        <begin position="187"/>
        <end position="234"/>
    </location>
</feature>
<name>A0ABW4R3N0_9RHOB</name>
<evidence type="ECO:0000259" key="1">
    <source>
        <dbReference type="Pfam" id="PF04230"/>
    </source>
</evidence>
<evidence type="ECO:0000313" key="2">
    <source>
        <dbReference type="EMBL" id="MFD1880583.1"/>
    </source>
</evidence>
<dbReference type="GO" id="GO:0016740">
    <property type="term" value="F:transferase activity"/>
    <property type="evidence" value="ECO:0007669"/>
    <property type="project" value="UniProtKB-KW"/>
</dbReference>
<sequence>MPNAAVARPSSHRALVTGHFSTVGDIEVLRQVEGMLGALGIAYAVSPLDQDRVGMEPEWVGAATLNPADFTHLIVVCGPYVRDYPAEYPEVLTRFRHCVQIGVNLTMVAPLSEANPFDALLERDSDRMARPDLSFLHQPPRVPVIGLCLARPQREYGSRQRHDMAEERLRKLLRDAGVAVVELDTVLPRASNDLGIGTAAEYESICARLDAVVTTRLHGAVLALKNGVPVLAVDAISGGDKITHQTQVLGWAESYILDRTTDEALADALRRCLDPEARRRAQDCAARARRLLAGYQTEFAEALEAQADVTRRPLMAPRRGRLSQLAARYRKWKRHRFPRPS</sequence>
<gene>
    <name evidence="2" type="ORF">ACFSCT_02495</name>
</gene>